<sequence>MSFKTFLSCFVIMWLVYFLFLIVSTISVSNNLKVFTETNITMRAAGAFGLIRHYYIEPYQNSPHKTKNDQVTDRVYSGLSLARLLVPKSDINSYKKVTFYALQRNDQRVHFAATSDSEPATTIRLYIDILAYLINKYLFIHVGFFLLWAFNSTIYSYLKKGKDVNGEIAEADNSKGLENVQKTLLYITLILLFV</sequence>
<name>A0A4Y8AII6_9SPHI</name>
<gene>
    <name evidence="3" type="ORF">E2R65_01590</name>
    <name evidence="2" type="ORF">GGR35_000683</name>
</gene>
<dbReference type="EMBL" id="JACIEG010000001">
    <property type="protein sequence ID" value="MBB3968097.1"/>
    <property type="molecule type" value="Genomic_DNA"/>
</dbReference>
<evidence type="ECO:0000256" key="1">
    <source>
        <dbReference type="SAM" id="Phobius"/>
    </source>
</evidence>
<keyword evidence="5" id="KW-1185">Reference proteome</keyword>
<dbReference type="RefSeq" id="WP_134334719.1">
    <property type="nucleotide sequence ID" value="NZ_BMCZ01000001.1"/>
</dbReference>
<keyword evidence="1" id="KW-1133">Transmembrane helix</keyword>
<evidence type="ECO:0000313" key="5">
    <source>
        <dbReference type="Proteomes" id="UP000583101"/>
    </source>
</evidence>
<dbReference type="EMBL" id="SNQG01000001">
    <property type="protein sequence ID" value="TEW68880.1"/>
    <property type="molecule type" value="Genomic_DNA"/>
</dbReference>
<feature type="transmembrane region" description="Helical" evidence="1">
    <location>
        <begin position="129"/>
        <end position="150"/>
    </location>
</feature>
<reference evidence="2 5" key="3">
    <citation type="submission" date="2020-08" db="EMBL/GenBank/DDBJ databases">
        <title>Genomic Encyclopedia of Type Strains, Phase IV (KMG-IV): sequencing the most valuable type-strain genomes for metagenomic binning, comparative biology and taxonomic classification.</title>
        <authorList>
            <person name="Goeker M."/>
        </authorList>
    </citation>
    <scope>NUCLEOTIDE SEQUENCE [LARGE SCALE GENOMIC DNA]</scope>
    <source>
        <strain evidence="2 5">DSM 100995</strain>
    </source>
</reference>
<reference evidence="3" key="2">
    <citation type="submission" date="2019-03" db="EMBL/GenBank/DDBJ databases">
        <authorList>
            <person name="Yan Y.-Q."/>
            <person name="Du Z.-J."/>
        </authorList>
    </citation>
    <scope>NUCLEOTIDE SEQUENCE</scope>
    <source>
        <strain evidence="3">PP-F2FG21</strain>
    </source>
</reference>
<dbReference type="OrthoDB" id="9841333at2"/>
<dbReference type="AlphaFoldDB" id="A0A4Y8AII6"/>
<feature type="transmembrane region" description="Helical" evidence="1">
    <location>
        <begin position="7"/>
        <end position="28"/>
    </location>
</feature>
<keyword evidence="1" id="KW-0812">Transmembrane</keyword>
<evidence type="ECO:0000313" key="4">
    <source>
        <dbReference type="Proteomes" id="UP000297248"/>
    </source>
</evidence>
<proteinExistence type="predicted"/>
<reference evidence="3 4" key="1">
    <citation type="journal article" date="2016" name="Int. J. Syst. Evol. Microbiol.">
        <title>Proposal of Mucilaginibacter phyllosphaerae sp. nov. isolated from the phyllosphere of Galium album.</title>
        <authorList>
            <person name="Aydogan E.L."/>
            <person name="Busse H.J."/>
            <person name="Moser G."/>
            <person name="Muller C."/>
            <person name="Kampfer P."/>
            <person name="Glaeser S.P."/>
        </authorList>
    </citation>
    <scope>NUCLEOTIDE SEQUENCE [LARGE SCALE GENOMIC DNA]</scope>
    <source>
        <strain evidence="3 4">PP-F2FG21</strain>
    </source>
</reference>
<comment type="caution">
    <text evidence="3">The sequence shown here is derived from an EMBL/GenBank/DDBJ whole genome shotgun (WGS) entry which is preliminary data.</text>
</comment>
<evidence type="ECO:0000313" key="2">
    <source>
        <dbReference type="EMBL" id="MBB3968097.1"/>
    </source>
</evidence>
<keyword evidence="1" id="KW-0472">Membrane</keyword>
<organism evidence="3 4">
    <name type="scientific">Mucilaginibacter phyllosphaerae</name>
    <dbReference type="NCBI Taxonomy" id="1812349"/>
    <lineage>
        <taxon>Bacteria</taxon>
        <taxon>Pseudomonadati</taxon>
        <taxon>Bacteroidota</taxon>
        <taxon>Sphingobacteriia</taxon>
        <taxon>Sphingobacteriales</taxon>
        <taxon>Sphingobacteriaceae</taxon>
        <taxon>Mucilaginibacter</taxon>
    </lineage>
</organism>
<evidence type="ECO:0008006" key="6">
    <source>
        <dbReference type="Google" id="ProtNLM"/>
    </source>
</evidence>
<accession>A0A4Y8AII6</accession>
<dbReference type="Proteomes" id="UP000583101">
    <property type="component" value="Unassembled WGS sequence"/>
</dbReference>
<dbReference type="Proteomes" id="UP000297248">
    <property type="component" value="Unassembled WGS sequence"/>
</dbReference>
<evidence type="ECO:0000313" key="3">
    <source>
        <dbReference type="EMBL" id="TEW68880.1"/>
    </source>
</evidence>
<protein>
    <recommendedName>
        <fullName evidence="6">DUF3592 domain-containing protein</fullName>
    </recommendedName>
</protein>